<sequence>MGGWGLNHFPGQPVPMLENPFSEVKFPNIQSKPPLAQLEAISSCPITCYLGEETDPHLSTTSFQVVVESDEVSPQPPLLQAKQSQLPQLLLIRLVLQTLHQLRCPSLDTLQHLNSSTSVEKDSLGCKMVRAEPDSAEVTVTKVKAACVYKEEITRRSLCWLSDRISGLRRAFSA</sequence>
<gene>
    <name evidence="1" type="ORF">QYF61_024661</name>
</gene>
<accession>A0AAN7SBC2</accession>
<dbReference type="AlphaFoldDB" id="A0AAN7SBC2"/>
<comment type="caution">
    <text evidence="1">The sequence shown here is derived from an EMBL/GenBank/DDBJ whole genome shotgun (WGS) entry which is preliminary data.</text>
</comment>
<evidence type="ECO:0000313" key="1">
    <source>
        <dbReference type="EMBL" id="KAK4825181.1"/>
    </source>
</evidence>
<reference evidence="1 2" key="1">
    <citation type="journal article" date="2023" name="J. Hered.">
        <title>Chromosome-level genome of the wood stork (Mycteria americana) provides insight into avian chromosome evolution.</title>
        <authorList>
            <person name="Flamio R. Jr."/>
            <person name="Ramstad K.M."/>
        </authorList>
    </citation>
    <scope>NUCLEOTIDE SEQUENCE [LARGE SCALE GENOMIC DNA]</scope>
    <source>
        <strain evidence="1">JAX WOST 10</strain>
    </source>
</reference>
<dbReference type="Proteomes" id="UP001333110">
    <property type="component" value="Unassembled WGS sequence"/>
</dbReference>
<proteinExistence type="predicted"/>
<name>A0AAN7SBC2_MYCAM</name>
<evidence type="ECO:0000313" key="2">
    <source>
        <dbReference type="Proteomes" id="UP001333110"/>
    </source>
</evidence>
<keyword evidence="2" id="KW-1185">Reference proteome</keyword>
<dbReference type="EMBL" id="JAUNZN010000003">
    <property type="protein sequence ID" value="KAK4825181.1"/>
    <property type="molecule type" value="Genomic_DNA"/>
</dbReference>
<protein>
    <submittedName>
        <fullName evidence="1">Uncharacterized protein</fullName>
    </submittedName>
</protein>
<organism evidence="1 2">
    <name type="scientific">Mycteria americana</name>
    <name type="common">Wood stork</name>
    <dbReference type="NCBI Taxonomy" id="33587"/>
    <lineage>
        <taxon>Eukaryota</taxon>
        <taxon>Metazoa</taxon>
        <taxon>Chordata</taxon>
        <taxon>Craniata</taxon>
        <taxon>Vertebrata</taxon>
        <taxon>Euteleostomi</taxon>
        <taxon>Archelosauria</taxon>
        <taxon>Archosauria</taxon>
        <taxon>Dinosauria</taxon>
        <taxon>Saurischia</taxon>
        <taxon>Theropoda</taxon>
        <taxon>Coelurosauria</taxon>
        <taxon>Aves</taxon>
        <taxon>Neognathae</taxon>
        <taxon>Neoaves</taxon>
        <taxon>Aequornithes</taxon>
        <taxon>Ciconiiformes</taxon>
        <taxon>Ciconiidae</taxon>
        <taxon>Mycteria</taxon>
    </lineage>
</organism>